<evidence type="ECO:0000256" key="1">
    <source>
        <dbReference type="ARBA" id="ARBA00004193"/>
    </source>
</evidence>
<dbReference type="AlphaFoldDB" id="A0A6H0S784"/>
<keyword evidence="2" id="KW-1003">Cell membrane</keyword>
<evidence type="ECO:0000256" key="4">
    <source>
        <dbReference type="ARBA" id="ARBA00023136"/>
    </source>
</evidence>
<dbReference type="KEGG" id="mfre:EXE63_21690"/>
<gene>
    <name evidence="8" type="ORF">EXE63_21690</name>
</gene>
<dbReference type="RefSeq" id="WP_168143640.1">
    <property type="nucleotide sequence ID" value="NZ_CP038799.1"/>
</dbReference>
<organism evidence="8 9">
    <name type="scientific">Mycolicibacterium frederiksbergense</name>
    <dbReference type="NCBI Taxonomy" id="117567"/>
    <lineage>
        <taxon>Bacteria</taxon>
        <taxon>Bacillati</taxon>
        <taxon>Actinomycetota</taxon>
        <taxon>Actinomycetes</taxon>
        <taxon>Mycobacteriales</taxon>
        <taxon>Mycobacteriaceae</taxon>
        <taxon>Mycolicibacterium</taxon>
    </lineage>
</organism>
<proteinExistence type="predicted"/>
<name>A0A6H0S784_9MYCO</name>
<reference evidence="8 9" key="1">
    <citation type="submission" date="2019-04" db="EMBL/GenBank/DDBJ databases">
        <title>Draft, Whole-Genome Sequence of the Anthracene-degrading Mycobacterium frederiksbergense LB501T, Isolated from a Polycyclic Aromatic Hydrocarbon (PAH)-Contaminated Soil.</title>
        <authorList>
            <person name="Augelletti F."/>
        </authorList>
    </citation>
    <scope>NUCLEOTIDE SEQUENCE [LARGE SCALE GENOMIC DNA]</scope>
    <source>
        <strain evidence="8 9">LB 501T</strain>
    </source>
</reference>
<evidence type="ECO:0000313" key="9">
    <source>
        <dbReference type="Proteomes" id="UP000501849"/>
    </source>
</evidence>
<evidence type="ECO:0000313" key="8">
    <source>
        <dbReference type="EMBL" id="QIV83208.1"/>
    </source>
</evidence>
<keyword evidence="6" id="KW-0449">Lipoprotein</keyword>
<dbReference type="GO" id="GO:0005886">
    <property type="term" value="C:plasma membrane"/>
    <property type="evidence" value="ECO:0007669"/>
    <property type="project" value="UniProtKB-SubCell"/>
</dbReference>
<evidence type="ECO:0000256" key="6">
    <source>
        <dbReference type="ARBA" id="ARBA00023288"/>
    </source>
</evidence>
<keyword evidence="5" id="KW-0564">Palmitate</keyword>
<sequence length="189" mass="19875">MNTARFAGRFLVGVLATGTLVLAGCDSGGAGTGSEAQYDSPIINEDIPKMDISTLPDIDATRADMLALIEQVHAEVARLVPASAPWTWRHTETRDGCERNGVRGVTLYFAKLTSSHSFTDDEWNLVLPAVERLAAAAGLTNGSAMQNSSGAHDVSITSDDGRELRFGSLEASLITGTIACRLPAGESAP</sequence>
<dbReference type="Pfam" id="PF16708">
    <property type="entry name" value="LppA"/>
    <property type="match status" value="1"/>
</dbReference>
<accession>A0A6H0S784</accession>
<evidence type="ECO:0000256" key="3">
    <source>
        <dbReference type="ARBA" id="ARBA00022729"/>
    </source>
</evidence>
<dbReference type="Proteomes" id="UP000501849">
    <property type="component" value="Chromosome"/>
</dbReference>
<feature type="chain" id="PRO_5038686916" description="Lipoprotein LppV" evidence="7">
    <location>
        <begin position="24"/>
        <end position="189"/>
    </location>
</feature>
<keyword evidence="9" id="KW-1185">Reference proteome</keyword>
<dbReference type="Gene3D" id="3.30.2030.20">
    <property type="match status" value="1"/>
</dbReference>
<feature type="signal peptide" evidence="7">
    <location>
        <begin position="1"/>
        <end position="23"/>
    </location>
</feature>
<evidence type="ECO:0000256" key="2">
    <source>
        <dbReference type="ARBA" id="ARBA00022475"/>
    </source>
</evidence>
<dbReference type="PROSITE" id="PS51257">
    <property type="entry name" value="PROKAR_LIPOPROTEIN"/>
    <property type="match status" value="1"/>
</dbReference>
<evidence type="ECO:0008006" key="10">
    <source>
        <dbReference type="Google" id="ProtNLM"/>
    </source>
</evidence>
<comment type="subcellular location">
    <subcellularLocation>
        <location evidence="1">Cell membrane</location>
        <topology evidence="1">Lipid-anchor</topology>
    </subcellularLocation>
</comment>
<protein>
    <recommendedName>
        <fullName evidence="10">Lipoprotein LppV</fullName>
    </recommendedName>
</protein>
<dbReference type="InterPro" id="IPR032018">
    <property type="entry name" value="LppA/LppB/LprP"/>
</dbReference>
<keyword evidence="3 7" id="KW-0732">Signal</keyword>
<evidence type="ECO:0000256" key="7">
    <source>
        <dbReference type="SAM" id="SignalP"/>
    </source>
</evidence>
<evidence type="ECO:0000256" key="5">
    <source>
        <dbReference type="ARBA" id="ARBA00023139"/>
    </source>
</evidence>
<keyword evidence="4" id="KW-0472">Membrane</keyword>
<dbReference type="EMBL" id="CP038799">
    <property type="protein sequence ID" value="QIV83208.1"/>
    <property type="molecule type" value="Genomic_DNA"/>
</dbReference>